<feature type="transmembrane region" description="Helical" evidence="7">
    <location>
        <begin position="367"/>
        <end position="386"/>
    </location>
</feature>
<evidence type="ECO:0000256" key="2">
    <source>
        <dbReference type="ARBA" id="ARBA00022475"/>
    </source>
</evidence>
<evidence type="ECO:0000259" key="8">
    <source>
        <dbReference type="Pfam" id="PF02687"/>
    </source>
</evidence>
<evidence type="ECO:0000256" key="3">
    <source>
        <dbReference type="ARBA" id="ARBA00022692"/>
    </source>
</evidence>
<evidence type="ECO:0000256" key="5">
    <source>
        <dbReference type="ARBA" id="ARBA00023136"/>
    </source>
</evidence>
<feature type="domain" description="MacB-like periplasmic core" evidence="9">
    <location>
        <begin position="20"/>
        <end position="243"/>
    </location>
</feature>
<dbReference type="InterPro" id="IPR050250">
    <property type="entry name" value="Macrolide_Exporter_MacB"/>
</dbReference>
<feature type="transmembrane region" description="Helical" evidence="7">
    <location>
        <begin position="21"/>
        <end position="41"/>
    </location>
</feature>
<evidence type="ECO:0000313" key="11">
    <source>
        <dbReference type="Proteomes" id="UP000503483"/>
    </source>
</evidence>
<dbReference type="KEGG" id="paco:AACT_0654"/>
<evidence type="ECO:0000259" key="9">
    <source>
        <dbReference type="Pfam" id="PF12704"/>
    </source>
</evidence>
<sequence>MLTNAFLIALKEIKRNILRSILTILGIVIGVASVIAMVMIGDGTTANVKENISKLGTNMLTLRVGQERRGPPREDNSAKAFEDDDIVAIKNEIQNVKAVASENSSSINIVYGNKSNASFVIGTNNDYFIIKDWELSDGRIFDESELSTGKSSCILGSTIVKQLFEDENPIGANIRLKSFSCNVIGVLKSKGASAFGRDQDEVVIVPLKMSQRKIKGDKDISSILISITEGKYIENAKSDITALMQERRAIKVGESDNFYIRDMEEILSTMTSTTKMLTYLLGSIAAISLLVGGIGIMNIMLVSVTERTREIGTRLAIGAMENEVLLQFLVEAIVLSTLGGIIGIFLGLSIGVVVVNMMDLPFILNEQIILISFIFSTLIGVFFGYFPAQKAAKLNPIDALRYE</sequence>
<dbReference type="Pfam" id="PF02687">
    <property type="entry name" value="FtsX"/>
    <property type="match status" value="1"/>
</dbReference>
<dbReference type="AlphaFoldDB" id="A0A6M8EGX7"/>
<keyword evidence="5 7" id="KW-0472">Membrane</keyword>
<dbReference type="RefSeq" id="WP_172124944.1">
    <property type="nucleotide sequence ID" value="NZ_CP042652.1"/>
</dbReference>
<evidence type="ECO:0000313" key="10">
    <source>
        <dbReference type="EMBL" id="QKE27858.1"/>
    </source>
</evidence>
<feature type="transmembrane region" description="Helical" evidence="7">
    <location>
        <begin position="276"/>
        <end position="304"/>
    </location>
</feature>
<gene>
    <name evidence="10" type="ORF">AACT_0654</name>
</gene>
<keyword evidence="11" id="KW-1185">Reference proteome</keyword>
<dbReference type="Proteomes" id="UP000503483">
    <property type="component" value="Chromosome"/>
</dbReference>
<dbReference type="InterPro" id="IPR025857">
    <property type="entry name" value="MacB_PCD"/>
</dbReference>
<dbReference type="GO" id="GO:0022857">
    <property type="term" value="F:transmembrane transporter activity"/>
    <property type="evidence" value="ECO:0007669"/>
    <property type="project" value="TreeGrafter"/>
</dbReference>
<protein>
    <submittedName>
        <fullName evidence="10">ABC transporter, permease protein, MacB family</fullName>
    </submittedName>
</protein>
<name>A0A6M8EGX7_9BACT</name>
<proteinExistence type="inferred from homology"/>
<reference evidence="10 11" key="1">
    <citation type="submission" date="2019-08" db="EMBL/GenBank/DDBJ databases">
        <title>Complete genome sequence of Arcobacter acticola.</title>
        <authorList>
            <person name="Miller W."/>
        </authorList>
    </citation>
    <scope>NUCLEOTIDE SEQUENCE [LARGE SCALE GENOMIC DNA]</scope>
    <source>
        <strain evidence="10 11">KCTC 52212</strain>
    </source>
</reference>
<comment type="subcellular location">
    <subcellularLocation>
        <location evidence="1">Cell membrane</location>
        <topology evidence="1">Multi-pass membrane protein</topology>
    </subcellularLocation>
</comment>
<evidence type="ECO:0000256" key="7">
    <source>
        <dbReference type="SAM" id="Phobius"/>
    </source>
</evidence>
<feature type="transmembrane region" description="Helical" evidence="7">
    <location>
        <begin position="325"/>
        <end position="355"/>
    </location>
</feature>
<keyword evidence="2" id="KW-1003">Cell membrane</keyword>
<dbReference type="InterPro" id="IPR003838">
    <property type="entry name" value="ABC3_permease_C"/>
</dbReference>
<evidence type="ECO:0000256" key="4">
    <source>
        <dbReference type="ARBA" id="ARBA00022989"/>
    </source>
</evidence>
<feature type="domain" description="ABC3 transporter permease C-terminal" evidence="8">
    <location>
        <begin position="283"/>
        <end position="396"/>
    </location>
</feature>
<dbReference type="Pfam" id="PF12704">
    <property type="entry name" value="MacB_PCD"/>
    <property type="match status" value="1"/>
</dbReference>
<dbReference type="PANTHER" id="PTHR30572">
    <property type="entry name" value="MEMBRANE COMPONENT OF TRANSPORTER-RELATED"/>
    <property type="match status" value="1"/>
</dbReference>
<comment type="similarity">
    <text evidence="6">Belongs to the ABC-4 integral membrane protein family.</text>
</comment>
<evidence type="ECO:0000256" key="1">
    <source>
        <dbReference type="ARBA" id="ARBA00004651"/>
    </source>
</evidence>
<accession>A0A6M8EGX7</accession>
<dbReference type="PANTHER" id="PTHR30572:SF4">
    <property type="entry name" value="ABC TRANSPORTER PERMEASE YTRF"/>
    <property type="match status" value="1"/>
</dbReference>
<dbReference type="EMBL" id="CP042652">
    <property type="protein sequence ID" value="QKE27858.1"/>
    <property type="molecule type" value="Genomic_DNA"/>
</dbReference>
<evidence type="ECO:0000256" key="6">
    <source>
        <dbReference type="ARBA" id="ARBA00038076"/>
    </source>
</evidence>
<keyword evidence="4 7" id="KW-1133">Transmembrane helix</keyword>
<organism evidence="10 11">
    <name type="scientific">Arcobacter acticola</name>
    <dbReference type="NCBI Taxonomy" id="1849015"/>
    <lineage>
        <taxon>Bacteria</taxon>
        <taxon>Pseudomonadati</taxon>
        <taxon>Campylobacterota</taxon>
        <taxon>Epsilonproteobacteria</taxon>
        <taxon>Campylobacterales</taxon>
        <taxon>Arcobacteraceae</taxon>
        <taxon>Arcobacter</taxon>
    </lineage>
</organism>
<dbReference type="GO" id="GO:0005886">
    <property type="term" value="C:plasma membrane"/>
    <property type="evidence" value="ECO:0007669"/>
    <property type="project" value="UniProtKB-SubCell"/>
</dbReference>
<keyword evidence="3 7" id="KW-0812">Transmembrane</keyword>